<reference evidence="3 4" key="1">
    <citation type="journal article" date="2011" name="Nat. Biotechnol.">
        <title>Comparative genomic analysis of the thermophilic biomass-degrading fungi Myceliophthora thermophila and Thielavia terrestris.</title>
        <authorList>
            <person name="Berka R.M."/>
            <person name="Grigoriev I.V."/>
            <person name="Otillar R."/>
            <person name="Salamov A."/>
            <person name="Grimwood J."/>
            <person name="Reid I."/>
            <person name="Ishmael N."/>
            <person name="John T."/>
            <person name="Darmond C."/>
            <person name="Moisan M.-C."/>
            <person name="Henrissat B."/>
            <person name="Coutinho P.M."/>
            <person name="Lombard V."/>
            <person name="Natvig D.O."/>
            <person name="Lindquist E."/>
            <person name="Schmutz J."/>
            <person name="Lucas S."/>
            <person name="Harris P."/>
            <person name="Powlowski J."/>
            <person name="Bellemare A."/>
            <person name="Taylor D."/>
            <person name="Butler G."/>
            <person name="de Vries R.P."/>
            <person name="Allijn I.E."/>
            <person name="van den Brink J."/>
            <person name="Ushinsky S."/>
            <person name="Storms R."/>
            <person name="Powell A.J."/>
            <person name="Paulsen I.T."/>
            <person name="Elbourne L.D.H."/>
            <person name="Baker S.E."/>
            <person name="Magnuson J."/>
            <person name="LaBoissiere S."/>
            <person name="Clutterbuck A.J."/>
            <person name="Martinez D."/>
            <person name="Wogulis M."/>
            <person name="de Leon A.L."/>
            <person name="Rey M.W."/>
            <person name="Tsang A."/>
        </authorList>
    </citation>
    <scope>NUCLEOTIDE SEQUENCE [LARGE SCALE GENOMIC DNA]</scope>
    <source>
        <strain evidence="4">ATCC 42464 / BCRC 31852 / DSM 1799</strain>
    </source>
</reference>
<keyword evidence="2" id="KW-0472">Membrane</keyword>
<keyword evidence="2" id="KW-1133">Transmembrane helix</keyword>
<dbReference type="HOGENOM" id="CLU_1300445_0_0_1"/>
<feature type="transmembrane region" description="Helical" evidence="2">
    <location>
        <begin position="62"/>
        <end position="85"/>
    </location>
</feature>
<sequence>MQRPLDLAWRLRIGALASTLFLSVFSVAAVILLRRRSNHEGARMGISAFSVVYTACPKAFDFLWVLYVSVVVVISITLFTAGLIYTNNSALAEGADVFWIQRRGDLLGNVTSAFLVYRNLSEARDRKWQLRSEWLGIDVKLYPRSRDDFDFRCKGSGSTACLVPESSSDSSLPRECGGGRVNGCGDYGPGRTMRRSGAENTADVRGRALRRD</sequence>
<accession>G2QM20</accession>
<dbReference type="RefSeq" id="XP_003666245.1">
    <property type="nucleotide sequence ID" value="XM_003666197.1"/>
</dbReference>
<organism evidence="3 4">
    <name type="scientific">Thermothelomyces thermophilus (strain ATCC 42464 / BCRC 31852 / DSM 1799)</name>
    <name type="common">Sporotrichum thermophile</name>
    <dbReference type="NCBI Taxonomy" id="573729"/>
    <lineage>
        <taxon>Eukaryota</taxon>
        <taxon>Fungi</taxon>
        <taxon>Dikarya</taxon>
        <taxon>Ascomycota</taxon>
        <taxon>Pezizomycotina</taxon>
        <taxon>Sordariomycetes</taxon>
        <taxon>Sordariomycetidae</taxon>
        <taxon>Sordariales</taxon>
        <taxon>Chaetomiaceae</taxon>
        <taxon>Thermothelomyces</taxon>
    </lineage>
</organism>
<name>G2QM20_THET4</name>
<protein>
    <submittedName>
        <fullName evidence="3">Uncharacterized protein</fullName>
    </submittedName>
</protein>
<dbReference type="InParanoid" id="G2QM20"/>
<evidence type="ECO:0000313" key="4">
    <source>
        <dbReference type="Proteomes" id="UP000007322"/>
    </source>
</evidence>
<dbReference type="KEGG" id="mtm:MYCTH_2112984"/>
<evidence type="ECO:0000256" key="1">
    <source>
        <dbReference type="SAM" id="MobiDB-lite"/>
    </source>
</evidence>
<dbReference type="EMBL" id="CP003007">
    <property type="protein sequence ID" value="AEO61000.1"/>
    <property type="molecule type" value="Genomic_DNA"/>
</dbReference>
<evidence type="ECO:0000313" key="3">
    <source>
        <dbReference type="EMBL" id="AEO61000.1"/>
    </source>
</evidence>
<feature type="transmembrane region" description="Helical" evidence="2">
    <location>
        <begin position="12"/>
        <end position="33"/>
    </location>
</feature>
<dbReference type="VEuPathDB" id="FungiDB:MYCTH_2112984"/>
<dbReference type="GeneID" id="11514460"/>
<dbReference type="AlphaFoldDB" id="G2QM20"/>
<keyword evidence="4" id="KW-1185">Reference proteome</keyword>
<evidence type="ECO:0000256" key="2">
    <source>
        <dbReference type="SAM" id="Phobius"/>
    </source>
</evidence>
<feature type="region of interest" description="Disordered" evidence="1">
    <location>
        <begin position="187"/>
        <end position="212"/>
    </location>
</feature>
<proteinExistence type="predicted"/>
<dbReference type="Proteomes" id="UP000007322">
    <property type="component" value="Chromosome 6"/>
</dbReference>
<gene>
    <name evidence="3" type="ORF">MYCTH_2112984</name>
</gene>
<feature type="compositionally biased region" description="Basic and acidic residues" evidence="1">
    <location>
        <begin position="202"/>
        <end position="212"/>
    </location>
</feature>
<keyword evidence="2" id="KW-0812">Transmembrane</keyword>